<dbReference type="Proteomes" id="UP000572680">
    <property type="component" value="Unassembled WGS sequence"/>
</dbReference>
<protein>
    <submittedName>
        <fullName evidence="2">Uncharacterized protein</fullName>
    </submittedName>
</protein>
<name>A0A7W3QMK8_ACTNM</name>
<keyword evidence="1" id="KW-0812">Transmembrane</keyword>
<proteinExistence type="predicted"/>
<evidence type="ECO:0000256" key="1">
    <source>
        <dbReference type="SAM" id="Phobius"/>
    </source>
</evidence>
<organism evidence="2 3">
    <name type="scientific">Actinomadura namibiensis</name>
    <dbReference type="NCBI Taxonomy" id="182080"/>
    <lineage>
        <taxon>Bacteria</taxon>
        <taxon>Bacillati</taxon>
        <taxon>Actinomycetota</taxon>
        <taxon>Actinomycetes</taxon>
        <taxon>Streptosporangiales</taxon>
        <taxon>Thermomonosporaceae</taxon>
        <taxon>Actinomadura</taxon>
    </lineage>
</organism>
<evidence type="ECO:0000313" key="2">
    <source>
        <dbReference type="EMBL" id="MBA8952677.1"/>
    </source>
</evidence>
<comment type="caution">
    <text evidence="2">The sequence shown here is derived from an EMBL/GenBank/DDBJ whole genome shotgun (WGS) entry which is preliminary data.</text>
</comment>
<keyword evidence="3" id="KW-1185">Reference proteome</keyword>
<sequence length="128" mass="14082">MILVPLAVVAMAVLYAPPGFQAWRGHGTWGVFTAEERRCTGGKFGTSCRWHGRFVSDDGTVRLTGVIARGDAIEVPGGKARVLMNDGDLVRAGSREWMFWAIWGLCGVAGEFFVLRALARRLRTSRSR</sequence>
<keyword evidence="1" id="KW-0472">Membrane</keyword>
<dbReference type="EMBL" id="JACJIA010000005">
    <property type="protein sequence ID" value="MBA8952677.1"/>
    <property type="molecule type" value="Genomic_DNA"/>
</dbReference>
<gene>
    <name evidence="2" type="ORF">HNR61_004323</name>
</gene>
<keyword evidence="1" id="KW-1133">Transmembrane helix</keyword>
<dbReference type="RefSeq" id="WP_182844932.1">
    <property type="nucleotide sequence ID" value="NZ_BAAALP010000005.1"/>
</dbReference>
<reference evidence="2 3" key="1">
    <citation type="submission" date="2020-08" db="EMBL/GenBank/DDBJ databases">
        <title>Genomic Encyclopedia of Type Strains, Phase IV (KMG-IV): sequencing the most valuable type-strain genomes for metagenomic binning, comparative biology and taxonomic classification.</title>
        <authorList>
            <person name="Goeker M."/>
        </authorList>
    </citation>
    <scope>NUCLEOTIDE SEQUENCE [LARGE SCALE GENOMIC DNA]</scope>
    <source>
        <strain evidence="2 3">DSM 44197</strain>
    </source>
</reference>
<accession>A0A7W3QMK8</accession>
<feature type="transmembrane region" description="Helical" evidence="1">
    <location>
        <begin position="97"/>
        <end position="119"/>
    </location>
</feature>
<evidence type="ECO:0000313" key="3">
    <source>
        <dbReference type="Proteomes" id="UP000572680"/>
    </source>
</evidence>
<dbReference type="AlphaFoldDB" id="A0A7W3QMK8"/>